<dbReference type="AlphaFoldDB" id="A0AAW6TVQ5"/>
<feature type="domain" description="DUF1559" evidence="2">
    <location>
        <begin position="33"/>
        <end position="59"/>
    </location>
</feature>
<dbReference type="InterPro" id="IPR012902">
    <property type="entry name" value="N_methyl_site"/>
</dbReference>
<gene>
    <name evidence="3" type="ORF">QJ522_05690</name>
</gene>
<dbReference type="InterPro" id="IPR027558">
    <property type="entry name" value="Pre_pil_HX9DG_C"/>
</dbReference>
<dbReference type="Pfam" id="PF07596">
    <property type="entry name" value="SBP_bac_10"/>
    <property type="match status" value="1"/>
</dbReference>
<name>A0AAW6TVQ5_9BACT</name>
<keyword evidence="1" id="KW-0472">Membrane</keyword>
<dbReference type="InterPro" id="IPR011453">
    <property type="entry name" value="DUF1559"/>
</dbReference>
<organism evidence="3 4">
    <name type="scientific">Anaerobaca lacustris</name>
    <dbReference type="NCBI Taxonomy" id="3044600"/>
    <lineage>
        <taxon>Bacteria</taxon>
        <taxon>Pseudomonadati</taxon>
        <taxon>Planctomycetota</taxon>
        <taxon>Phycisphaerae</taxon>
        <taxon>Sedimentisphaerales</taxon>
        <taxon>Anaerobacaceae</taxon>
        <taxon>Anaerobaca</taxon>
    </lineage>
</organism>
<dbReference type="Gene3D" id="3.30.700.10">
    <property type="entry name" value="Glycoprotein, Type 4 Pilin"/>
    <property type="match status" value="1"/>
</dbReference>
<dbReference type="NCBIfam" id="TIGR02532">
    <property type="entry name" value="IV_pilin_GFxxxE"/>
    <property type="match status" value="1"/>
</dbReference>
<dbReference type="InterPro" id="IPR045584">
    <property type="entry name" value="Pilin-like"/>
</dbReference>
<dbReference type="PROSITE" id="PS00409">
    <property type="entry name" value="PROKAR_NTER_METHYL"/>
    <property type="match status" value="1"/>
</dbReference>
<feature type="transmembrane region" description="Helical" evidence="1">
    <location>
        <begin position="7"/>
        <end position="28"/>
    </location>
</feature>
<dbReference type="PANTHER" id="PTHR30093">
    <property type="entry name" value="GENERAL SECRETION PATHWAY PROTEIN G"/>
    <property type="match status" value="1"/>
</dbReference>
<accession>A0AAW6TVQ5</accession>
<dbReference type="Pfam" id="PF07963">
    <property type="entry name" value="N_methyl"/>
    <property type="match status" value="1"/>
</dbReference>
<evidence type="ECO:0000313" key="3">
    <source>
        <dbReference type="EMBL" id="MDI6448527.1"/>
    </source>
</evidence>
<dbReference type="EMBL" id="JASCXX010000005">
    <property type="protein sequence ID" value="MDI6448527.1"/>
    <property type="molecule type" value="Genomic_DNA"/>
</dbReference>
<proteinExistence type="predicted"/>
<dbReference type="NCBIfam" id="TIGR04294">
    <property type="entry name" value="pre_pil_HX9DG"/>
    <property type="match status" value="1"/>
</dbReference>
<keyword evidence="4" id="KW-1185">Reference proteome</keyword>
<keyword evidence="1" id="KW-1133">Transmembrane helix</keyword>
<evidence type="ECO:0000256" key="1">
    <source>
        <dbReference type="SAM" id="Phobius"/>
    </source>
</evidence>
<evidence type="ECO:0000259" key="2">
    <source>
        <dbReference type="Pfam" id="PF07596"/>
    </source>
</evidence>
<sequence length="277" mass="30771">MDKRTKGFTLIELLVVIAIIAVLMAILMPTLNRAREQGRRAACLANLKQLTLAWLMYADENDGRIVNGAAGIDGTIASQGPWWVGKCWHDSYSSGTILDEELQRTAIRAGAMYPYVRDIGPYRCPTGTRGELLTYAAMDSVNGLSRTGTTTTVGGKTVGSRVGRTTTWLRRIDEIVSPGPAYRMVFIDEGWVTPDSYAVHYQQETWWDDAPVRHGDGVNASFADGHVEYWKWRGSGTIKYGKLQQKAHSSNNRAPESAEDIEDLHKLQTATWGRLGY</sequence>
<reference evidence="3" key="1">
    <citation type="submission" date="2023-05" db="EMBL/GenBank/DDBJ databases">
        <title>Anaerotaeda fermentans gen. nov., sp. nov., a novel anaerobic planctomycete of the new family within the order Sedimentisphaerales isolated from Taman Peninsula, Russia.</title>
        <authorList>
            <person name="Khomyakova M.A."/>
            <person name="Merkel A.Y."/>
            <person name="Slobodkin A.I."/>
        </authorList>
    </citation>
    <scope>NUCLEOTIDE SEQUENCE</scope>
    <source>
        <strain evidence="3">M17dextr</strain>
    </source>
</reference>
<evidence type="ECO:0000313" key="4">
    <source>
        <dbReference type="Proteomes" id="UP001431776"/>
    </source>
</evidence>
<keyword evidence="1" id="KW-0812">Transmembrane</keyword>
<comment type="caution">
    <text evidence="3">The sequence shown here is derived from an EMBL/GenBank/DDBJ whole genome shotgun (WGS) entry which is preliminary data.</text>
</comment>
<dbReference type="RefSeq" id="WP_349243938.1">
    <property type="nucleotide sequence ID" value="NZ_JASCXX010000005.1"/>
</dbReference>
<dbReference type="SUPFAM" id="SSF54523">
    <property type="entry name" value="Pili subunits"/>
    <property type="match status" value="1"/>
</dbReference>
<protein>
    <submittedName>
        <fullName evidence="3">Prepilin-type N-terminal cleavage/methylation domain-containing protein</fullName>
    </submittedName>
</protein>
<dbReference type="PANTHER" id="PTHR30093:SF2">
    <property type="entry name" value="TYPE II SECRETION SYSTEM PROTEIN H"/>
    <property type="match status" value="1"/>
</dbReference>
<dbReference type="Proteomes" id="UP001431776">
    <property type="component" value="Unassembled WGS sequence"/>
</dbReference>